<protein>
    <recommendedName>
        <fullName evidence="6">MmgE/PrpD family protein</fullName>
    </recommendedName>
</protein>
<feature type="domain" description="MmgE/PrpD N-terminal" evidence="2">
    <location>
        <begin position="9"/>
        <end position="248"/>
    </location>
</feature>
<dbReference type="InParanoid" id="A0A4R5D6Z7"/>
<evidence type="ECO:0008006" key="6">
    <source>
        <dbReference type="Google" id="ProtNLM"/>
    </source>
</evidence>
<dbReference type="Gene3D" id="1.10.4100.10">
    <property type="entry name" value="2-methylcitrate dehydratase PrpD"/>
    <property type="match status" value="1"/>
</dbReference>
<dbReference type="InterPro" id="IPR042183">
    <property type="entry name" value="MmgE/PrpD_sf_1"/>
</dbReference>
<dbReference type="InterPro" id="IPR042188">
    <property type="entry name" value="MmgE/PrpD_sf_2"/>
</dbReference>
<evidence type="ECO:0000259" key="2">
    <source>
        <dbReference type="Pfam" id="PF03972"/>
    </source>
</evidence>
<gene>
    <name evidence="4" type="ORF">E1269_19645</name>
</gene>
<dbReference type="PANTHER" id="PTHR16943:SF8">
    <property type="entry name" value="2-METHYLCITRATE DEHYDRATASE"/>
    <property type="match status" value="1"/>
</dbReference>
<comment type="similarity">
    <text evidence="1">Belongs to the PrpD family.</text>
</comment>
<evidence type="ECO:0000313" key="4">
    <source>
        <dbReference type="EMBL" id="TDE07451.1"/>
    </source>
</evidence>
<name>A0A4R5D6Z7_9ACTN</name>
<keyword evidence="5" id="KW-1185">Reference proteome</keyword>
<dbReference type="SUPFAM" id="SSF103378">
    <property type="entry name" value="2-methylcitrate dehydratase PrpD"/>
    <property type="match status" value="1"/>
</dbReference>
<evidence type="ECO:0000259" key="3">
    <source>
        <dbReference type="Pfam" id="PF19305"/>
    </source>
</evidence>
<dbReference type="AlphaFoldDB" id="A0A4R5D6Z7"/>
<dbReference type="InterPro" id="IPR045336">
    <property type="entry name" value="MmgE_PrpD_N"/>
</dbReference>
<dbReference type="GO" id="GO:0016829">
    <property type="term" value="F:lyase activity"/>
    <property type="evidence" value="ECO:0007669"/>
    <property type="project" value="InterPro"/>
</dbReference>
<dbReference type="InterPro" id="IPR045337">
    <property type="entry name" value="MmgE_PrpD_C"/>
</dbReference>
<sequence>MTDLTGRVIAHLAARREVIDAPDAREATAMHLLDTLAAVVSGRVMPVGRTASRWLAARRAAGRCSAVGEEAGVHPEEASFVNAICAHADESDDSHEPSRSHPGASIVPTAIAVGEHLGSGGRQVVEAIALGYEACALMNWMTWSTAAQRRRAHGSTHAMGGLWGSAVAAAALHGFDPEQQRSLIAYTAQQAGGLGTWLRDEHHVEKAFVFAGMPAWNAVRAAELVAAGWPGVRDTFDGEITFFTATGRGVEESALERSAASPPIVVETNIKKYCVGSPAQAAVQAAEELRAGGVEPAEVRAVRCHLPADLARIVDQRDMADINVQYLVARTLVDGTCTFAAAHDPLGARIPVVAGLLERTTLIADADMEPIRQARLEIDLADGTTREATVFPVRGTKDDPMTRAEVEHKADDLMALALPPAARQELITACRTADDTLLPRVGRVLRSLTHTGPRP</sequence>
<dbReference type="PANTHER" id="PTHR16943">
    <property type="entry name" value="2-METHYLCITRATE DEHYDRATASE-RELATED"/>
    <property type="match status" value="1"/>
</dbReference>
<dbReference type="OrthoDB" id="9797528at2"/>
<accession>A0A4R5D6Z7</accession>
<organism evidence="4 5">
    <name type="scientific">Jiangella asiatica</name>
    <dbReference type="NCBI Taxonomy" id="2530372"/>
    <lineage>
        <taxon>Bacteria</taxon>
        <taxon>Bacillati</taxon>
        <taxon>Actinomycetota</taxon>
        <taxon>Actinomycetes</taxon>
        <taxon>Jiangellales</taxon>
        <taxon>Jiangellaceae</taxon>
        <taxon>Jiangella</taxon>
    </lineage>
</organism>
<evidence type="ECO:0000313" key="5">
    <source>
        <dbReference type="Proteomes" id="UP000294739"/>
    </source>
</evidence>
<evidence type="ECO:0000256" key="1">
    <source>
        <dbReference type="ARBA" id="ARBA00006174"/>
    </source>
</evidence>
<comment type="caution">
    <text evidence="4">The sequence shown here is derived from an EMBL/GenBank/DDBJ whole genome shotgun (WGS) entry which is preliminary data.</text>
</comment>
<dbReference type="Proteomes" id="UP000294739">
    <property type="component" value="Unassembled WGS sequence"/>
</dbReference>
<dbReference type="EMBL" id="SMKZ01000030">
    <property type="protein sequence ID" value="TDE07451.1"/>
    <property type="molecule type" value="Genomic_DNA"/>
</dbReference>
<dbReference type="InterPro" id="IPR036148">
    <property type="entry name" value="MmgE/PrpD_sf"/>
</dbReference>
<reference evidence="4 5" key="1">
    <citation type="submission" date="2019-03" db="EMBL/GenBank/DDBJ databases">
        <title>Draft genome sequences of novel Actinobacteria.</title>
        <authorList>
            <person name="Sahin N."/>
            <person name="Ay H."/>
            <person name="Saygin H."/>
        </authorList>
    </citation>
    <scope>NUCLEOTIDE SEQUENCE [LARGE SCALE GENOMIC DNA]</scope>
    <source>
        <strain evidence="4 5">5K138</strain>
    </source>
</reference>
<dbReference type="Pfam" id="PF19305">
    <property type="entry name" value="MmgE_PrpD_C"/>
    <property type="match status" value="1"/>
</dbReference>
<dbReference type="RefSeq" id="WP_131897642.1">
    <property type="nucleotide sequence ID" value="NZ_SMKZ01000030.1"/>
</dbReference>
<dbReference type="Gene3D" id="3.30.1330.120">
    <property type="entry name" value="2-methylcitrate dehydratase PrpD"/>
    <property type="match status" value="1"/>
</dbReference>
<proteinExistence type="inferred from homology"/>
<feature type="domain" description="MmgE/PrpD C-terminal" evidence="3">
    <location>
        <begin position="273"/>
        <end position="430"/>
    </location>
</feature>
<dbReference type="InterPro" id="IPR005656">
    <property type="entry name" value="MmgE_PrpD"/>
</dbReference>
<dbReference type="Pfam" id="PF03972">
    <property type="entry name" value="MmgE_PrpD_N"/>
    <property type="match status" value="1"/>
</dbReference>